<feature type="chain" id="PRO_5045318682" description="Enoyl reductase" evidence="2">
    <location>
        <begin position="30"/>
        <end position="340"/>
    </location>
</feature>
<reference evidence="3 4" key="1">
    <citation type="submission" date="2019-10" db="EMBL/GenBank/DDBJ databases">
        <title>Streptomyces tenebrisbrunneis sp.nov., an endogenous actinomycete isolated from of Lycium ruthenicum.</title>
        <authorList>
            <person name="Ma L."/>
        </authorList>
    </citation>
    <scope>NUCLEOTIDE SEQUENCE [LARGE SCALE GENOMIC DNA]</scope>
    <source>
        <strain evidence="3 4">TRM 66187</strain>
    </source>
</reference>
<feature type="signal peptide" evidence="2">
    <location>
        <begin position="1"/>
        <end position="29"/>
    </location>
</feature>
<comment type="caution">
    <text evidence="3">The sequence shown here is derived from an EMBL/GenBank/DDBJ whole genome shotgun (WGS) entry which is preliminary data.</text>
</comment>
<keyword evidence="4" id="KW-1185">Reference proteome</keyword>
<gene>
    <name evidence="3" type="ORF">GCU69_32050</name>
</gene>
<evidence type="ECO:0000313" key="3">
    <source>
        <dbReference type="EMBL" id="KAF4405082.1"/>
    </source>
</evidence>
<protein>
    <recommendedName>
        <fullName evidence="5">Enoyl reductase</fullName>
    </recommendedName>
</protein>
<dbReference type="RefSeq" id="WP_156207930.1">
    <property type="nucleotide sequence ID" value="NZ_WHPN01000429.1"/>
</dbReference>
<sequence>MPALNSVVRATAVISAVSLLCLSTSPAYADRGKPGGSFNTGETTDDGTLSAGVGAVVYDHSKNGSGSSVGSLTPPADWSPPPCWYAPKYTPEQLKAEMEPIWEAESTGYEWDAQQRDRYVNGKPYKDFNEEKSGEGYFWDSYVDESYPSGWDACDEQPFWVDEGDPPPANIPESITTEMLAELAYAEVRVPGTEVELSPTQNQKVNLPTWAWLDESTFRPVSVTASIEVLNLYATTTATPVSLKIEPGTKDAELHPGSGECTINEDGSIGTPYTKGAEEKTPPCGLTYLRSSRDGTFPLRATVTWEVEWTGSGGTGGDLPDGTFGTTQEVTVQEVQAINR</sequence>
<evidence type="ECO:0000313" key="4">
    <source>
        <dbReference type="Proteomes" id="UP000621266"/>
    </source>
</evidence>
<evidence type="ECO:0000256" key="2">
    <source>
        <dbReference type="SAM" id="SignalP"/>
    </source>
</evidence>
<accession>A0ABQ7FD08</accession>
<proteinExistence type="predicted"/>
<dbReference type="Proteomes" id="UP000621266">
    <property type="component" value="Unassembled WGS sequence"/>
</dbReference>
<evidence type="ECO:0000256" key="1">
    <source>
        <dbReference type="SAM" id="MobiDB-lite"/>
    </source>
</evidence>
<feature type="region of interest" description="Disordered" evidence="1">
    <location>
        <begin position="248"/>
        <end position="267"/>
    </location>
</feature>
<organism evidence="3 4">
    <name type="scientific">Streptomyces lycii</name>
    <dbReference type="NCBI Taxonomy" id="2654337"/>
    <lineage>
        <taxon>Bacteria</taxon>
        <taxon>Bacillati</taxon>
        <taxon>Actinomycetota</taxon>
        <taxon>Actinomycetes</taxon>
        <taxon>Kitasatosporales</taxon>
        <taxon>Streptomycetaceae</taxon>
        <taxon>Streptomyces</taxon>
    </lineage>
</organism>
<name>A0ABQ7FD08_9ACTN</name>
<keyword evidence="2" id="KW-0732">Signal</keyword>
<dbReference type="EMBL" id="WHPN01000429">
    <property type="protein sequence ID" value="KAF4405082.1"/>
    <property type="molecule type" value="Genomic_DNA"/>
</dbReference>
<evidence type="ECO:0008006" key="5">
    <source>
        <dbReference type="Google" id="ProtNLM"/>
    </source>
</evidence>